<dbReference type="GO" id="GO:0009378">
    <property type="term" value="F:four-way junction helicase activity"/>
    <property type="evidence" value="ECO:0007669"/>
    <property type="project" value="InterPro"/>
</dbReference>
<feature type="domain" description="Helix-hairpin-helix DNA-binding motif class 1" evidence="7">
    <location>
        <begin position="134"/>
        <end position="153"/>
    </location>
</feature>
<evidence type="ECO:0000256" key="1">
    <source>
        <dbReference type="ARBA" id="ARBA00022490"/>
    </source>
</evidence>
<protein>
    <recommendedName>
        <fullName evidence="6">Holliday junction branch migration complex subunit RuvA</fullName>
    </recommendedName>
</protein>
<dbReference type="Pfam" id="PF07499">
    <property type="entry name" value="RuvA_C"/>
    <property type="match status" value="1"/>
</dbReference>
<accession>A0A150MBD2</accession>
<dbReference type="InterPro" id="IPR012340">
    <property type="entry name" value="NA-bd_OB-fold"/>
</dbReference>
<dbReference type="CDD" id="cd14332">
    <property type="entry name" value="UBA_RuvA_C"/>
    <property type="match status" value="1"/>
</dbReference>
<evidence type="ECO:0000259" key="7">
    <source>
        <dbReference type="SMART" id="SM00278"/>
    </source>
</evidence>
<dbReference type="AlphaFoldDB" id="A0A150MBD2"/>
<evidence type="ECO:0000313" key="9">
    <source>
        <dbReference type="Proteomes" id="UP000075424"/>
    </source>
</evidence>
<dbReference type="GO" id="GO:0005524">
    <property type="term" value="F:ATP binding"/>
    <property type="evidence" value="ECO:0007669"/>
    <property type="project" value="InterPro"/>
</dbReference>
<comment type="subcellular location">
    <subcellularLocation>
        <location evidence="6">Cytoplasm</location>
    </subcellularLocation>
</comment>
<dbReference type="Proteomes" id="UP000075424">
    <property type="component" value="Unassembled WGS sequence"/>
</dbReference>
<dbReference type="InterPro" id="IPR003583">
    <property type="entry name" value="Hlx-hairpin-Hlx_DNA-bd_motif"/>
</dbReference>
<dbReference type="HAMAP" id="MF_00031">
    <property type="entry name" value="DNA_HJ_migration_RuvA"/>
    <property type="match status" value="1"/>
</dbReference>
<dbReference type="SUPFAM" id="SSF50249">
    <property type="entry name" value="Nucleic acid-binding proteins"/>
    <property type="match status" value="1"/>
</dbReference>
<dbReference type="GO" id="GO:0048476">
    <property type="term" value="C:Holliday junction resolvase complex"/>
    <property type="evidence" value="ECO:0007669"/>
    <property type="project" value="UniProtKB-UniRule"/>
</dbReference>
<comment type="function">
    <text evidence="6">The RuvA-RuvB-RuvC complex processes Holliday junction (HJ) DNA during genetic recombination and DNA repair, while the RuvA-RuvB complex plays an important role in the rescue of blocked DNA replication forks via replication fork reversal (RFR). RuvA specifically binds to HJ cruciform DNA, conferring on it an open structure. The RuvB hexamer acts as an ATP-dependent pump, pulling dsDNA into and through the RuvAB complex. HJ branch migration allows RuvC to scan DNA until it finds its consensus sequence, where it cleaves and resolves the cruciform DNA.</text>
</comment>
<feature type="region of interest" description="Domain III" evidence="6">
    <location>
        <begin position="176"/>
        <end position="221"/>
    </location>
</feature>
<gene>
    <name evidence="6" type="primary">ruvA</name>
    <name evidence="8" type="ORF">B4109_2179</name>
</gene>
<keyword evidence="3 6" id="KW-0238">DNA-binding</keyword>
<dbReference type="Pfam" id="PF01330">
    <property type="entry name" value="RuvA_N"/>
    <property type="match status" value="1"/>
</dbReference>
<comment type="similarity">
    <text evidence="6">Belongs to the RuvA family.</text>
</comment>
<organism evidence="8 9">
    <name type="scientific">Geobacillus stearothermophilus</name>
    <name type="common">Bacillus stearothermophilus</name>
    <dbReference type="NCBI Taxonomy" id="1422"/>
    <lineage>
        <taxon>Bacteria</taxon>
        <taxon>Bacillati</taxon>
        <taxon>Bacillota</taxon>
        <taxon>Bacilli</taxon>
        <taxon>Bacillales</taxon>
        <taxon>Anoxybacillaceae</taxon>
        <taxon>Geobacillus</taxon>
    </lineage>
</organism>
<keyword evidence="4 6" id="KW-0233">DNA recombination</keyword>
<dbReference type="Gene3D" id="1.10.8.10">
    <property type="entry name" value="DNA helicase RuvA subunit, C-terminal domain"/>
    <property type="match status" value="1"/>
</dbReference>
<dbReference type="SUPFAM" id="SSF46929">
    <property type="entry name" value="DNA helicase RuvA subunit, C-terminal domain"/>
    <property type="match status" value="1"/>
</dbReference>
<dbReference type="Pfam" id="PF14520">
    <property type="entry name" value="HHH_5"/>
    <property type="match status" value="1"/>
</dbReference>
<dbReference type="InterPro" id="IPR011114">
    <property type="entry name" value="RuvA_C"/>
</dbReference>
<keyword evidence="5 6" id="KW-0234">DNA repair</keyword>
<evidence type="ECO:0000256" key="3">
    <source>
        <dbReference type="ARBA" id="ARBA00023125"/>
    </source>
</evidence>
<evidence type="ECO:0000256" key="6">
    <source>
        <dbReference type="HAMAP-Rule" id="MF_00031"/>
    </source>
</evidence>
<reference evidence="8 9" key="1">
    <citation type="submission" date="2016-01" db="EMBL/GenBank/DDBJ databases">
        <title>Draft Genome Sequences of Seven Thermophilic Sporeformers Isolated from Foods.</title>
        <authorList>
            <person name="Berendsen E.M."/>
            <person name="Wells-Bennik M.H."/>
            <person name="Krawcyk A.O."/>
            <person name="De Jong A."/>
            <person name="Holsappel S."/>
            <person name="Eijlander R.T."/>
            <person name="Kuipers O.P."/>
        </authorList>
    </citation>
    <scope>NUCLEOTIDE SEQUENCE [LARGE SCALE GENOMIC DNA]</scope>
    <source>
        <strain evidence="8 9">B4109</strain>
    </source>
</reference>
<dbReference type="GO" id="GO:0005737">
    <property type="term" value="C:cytoplasm"/>
    <property type="evidence" value="ECO:0007669"/>
    <property type="project" value="UniProtKB-SubCell"/>
</dbReference>
<evidence type="ECO:0000256" key="5">
    <source>
        <dbReference type="ARBA" id="ARBA00023204"/>
    </source>
</evidence>
<evidence type="ECO:0000256" key="4">
    <source>
        <dbReference type="ARBA" id="ARBA00023172"/>
    </source>
</evidence>
<name>A0A150MBD2_GEOSE</name>
<dbReference type="PATRIC" id="fig|1422.18.peg.1533"/>
<keyword evidence="2 6" id="KW-0227">DNA damage</keyword>
<dbReference type="EMBL" id="LQYV01000132">
    <property type="protein sequence ID" value="KYD21854.1"/>
    <property type="molecule type" value="Genomic_DNA"/>
</dbReference>
<dbReference type="Gene3D" id="2.40.50.140">
    <property type="entry name" value="Nucleic acid-binding proteins"/>
    <property type="match status" value="1"/>
</dbReference>
<dbReference type="SUPFAM" id="SSF47781">
    <property type="entry name" value="RuvA domain 2-like"/>
    <property type="match status" value="1"/>
</dbReference>
<evidence type="ECO:0000256" key="2">
    <source>
        <dbReference type="ARBA" id="ARBA00022763"/>
    </source>
</evidence>
<feature type="domain" description="Helix-hairpin-helix DNA-binding motif class 1" evidence="7">
    <location>
        <begin position="99"/>
        <end position="118"/>
    </location>
</feature>
<dbReference type="GO" id="GO:0000400">
    <property type="term" value="F:four-way junction DNA binding"/>
    <property type="evidence" value="ECO:0007669"/>
    <property type="project" value="UniProtKB-UniRule"/>
</dbReference>
<dbReference type="GO" id="GO:0006281">
    <property type="term" value="P:DNA repair"/>
    <property type="evidence" value="ECO:0007669"/>
    <property type="project" value="UniProtKB-UniRule"/>
</dbReference>
<dbReference type="Gene3D" id="1.10.150.20">
    <property type="entry name" value="5' to 3' exonuclease, C-terminal subdomain"/>
    <property type="match status" value="1"/>
</dbReference>
<dbReference type="InterPro" id="IPR010994">
    <property type="entry name" value="RuvA_2-like"/>
</dbReference>
<dbReference type="InterPro" id="IPR013849">
    <property type="entry name" value="DNA_helicase_Holl-junc_RuvA_I"/>
</dbReference>
<comment type="caution">
    <text evidence="6">Lacks conserved residue(s) required for the propagation of feature annotation.</text>
</comment>
<sequence>MRITGFLFAIMKSYDTMKGREKGRSVPLIEFIRGYVDYVCPEYIVIDHHGIGYEIFTPNPFAFRESREAVVTVYTYEYVREDVHALYGFSTREERNLFTKLLQVSGIGPKGGLAILAAGCPDELARAIEEENEAFLCKFPGVGKKTARQMILDLKGKLGALAAPAAARSAAPLSGELAEAVAALKALGYAEREIEKIIPALRSEAMSTEQYVKRALALLLK</sequence>
<dbReference type="NCBIfam" id="TIGR00084">
    <property type="entry name" value="ruvA"/>
    <property type="match status" value="1"/>
</dbReference>
<comment type="subunit">
    <text evidence="6">Homotetramer. Forms an RuvA(8)-RuvB(12)-Holliday junction (HJ) complex. HJ DNA is sandwiched between 2 RuvA tetramers; dsDNA enters through RuvA and exits via RuvB. An RuvB hexamer assembles on each DNA strand where it exits the tetramer. Each RuvB hexamer is contacted by two RuvA subunits (via domain III) on 2 adjacent RuvB subunits; this complex drives branch migration. In the full resolvosome a probable DNA-RuvA(4)-RuvB(12)-RuvC(2) complex forms which resolves the HJ.</text>
</comment>
<dbReference type="InterPro" id="IPR036267">
    <property type="entry name" value="RuvA_C_sf"/>
</dbReference>
<comment type="caution">
    <text evidence="8">The sequence shown here is derived from an EMBL/GenBank/DDBJ whole genome shotgun (WGS) entry which is preliminary data.</text>
</comment>
<dbReference type="GO" id="GO:0009379">
    <property type="term" value="C:Holliday junction helicase complex"/>
    <property type="evidence" value="ECO:0007669"/>
    <property type="project" value="InterPro"/>
</dbReference>
<dbReference type="SMART" id="SM00278">
    <property type="entry name" value="HhH1"/>
    <property type="match status" value="2"/>
</dbReference>
<keyword evidence="1 6" id="KW-0963">Cytoplasm</keyword>
<evidence type="ECO:0000313" key="8">
    <source>
        <dbReference type="EMBL" id="KYD21854.1"/>
    </source>
</evidence>
<comment type="domain">
    <text evidence="6">Has three domains with a flexible linker between the domains II and III and assumes an 'L' shape. Domain III is highly mobile and contacts RuvB.</text>
</comment>
<proteinExistence type="inferred from homology"/>
<dbReference type="InterPro" id="IPR000085">
    <property type="entry name" value="RuvA"/>
</dbReference>
<dbReference type="GO" id="GO:0006310">
    <property type="term" value="P:DNA recombination"/>
    <property type="evidence" value="ECO:0007669"/>
    <property type="project" value="UniProtKB-UniRule"/>
</dbReference>